<feature type="domain" description="3-hydroxyacyl-CoA dehydrogenase C-terminal" evidence="4">
    <location>
        <begin position="147"/>
        <end position="230"/>
    </location>
</feature>
<dbReference type="InterPro" id="IPR006108">
    <property type="entry name" value="3HC_DH_C"/>
</dbReference>
<name>A0ABM6XQD0_9BACI</name>
<dbReference type="Gene3D" id="1.10.1040.10">
    <property type="entry name" value="N-(1-d-carboxylethyl)-l-norvaline Dehydrogenase, domain 2"/>
    <property type="match status" value="1"/>
</dbReference>
<evidence type="ECO:0000313" key="5">
    <source>
        <dbReference type="EMBL" id="AXN40808.1"/>
    </source>
</evidence>
<dbReference type="Proteomes" id="UP000260457">
    <property type="component" value="Chromosome"/>
</dbReference>
<proteinExistence type="inferred from homology"/>
<keyword evidence="3" id="KW-0175">Coiled coil</keyword>
<dbReference type="PANTHER" id="PTHR48075">
    <property type="entry name" value="3-HYDROXYACYL-COA DEHYDROGENASE FAMILY PROTEIN"/>
    <property type="match status" value="1"/>
</dbReference>
<dbReference type="Pfam" id="PF00725">
    <property type="entry name" value="3HCDH"/>
    <property type="match status" value="1"/>
</dbReference>
<keyword evidence="6" id="KW-1185">Reference proteome</keyword>
<evidence type="ECO:0000256" key="2">
    <source>
        <dbReference type="ARBA" id="ARBA00009463"/>
    </source>
</evidence>
<gene>
    <name evidence="5" type="ORF">DTO10_22135</name>
</gene>
<sequence>MSSFQKVLIVGSNQLAARLHKIFEGSTKIKTADHLADCETEFYDFIWETEHGNLGNKKKTIQALEKFVLNKHSIVITSVLSVTCTEVSNWTNGHLKIVGFACFSDLDSQNLVELTLPLTGETNNLEAVTKQLENVELETEFVEDQVGLVFPRVLSMIINEAFYAFTQKIAKKEDIDIAMKLGTNYPKGPLEWGERIGLDEVYSVLQGLYNNLQEERYRPAPLLRKFVISGWNVEAFARYENYKQQIKSYNLSQIENKEIPFTT</sequence>
<dbReference type="PANTHER" id="PTHR48075:SF5">
    <property type="entry name" value="3-HYDROXYBUTYRYL-COA DEHYDROGENASE"/>
    <property type="match status" value="1"/>
</dbReference>
<dbReference type="EMBL" id="CP030926">
    <property type="protein sequence ID" value="AXN40808.1"/>
    <property type="molecule type" value="Genomic_DNA"/>
</dbReference>
<evidence type="ECO:0000313" key="6">
    <source>
        <dbReference type="Proteomes" id="UP000260457"/>
    </source>
</evidence>
<organism evidence="5 6">
    <name type="scientific">Peribacillus butanolivorans</name>
    <dbReference type="NCBI Taxonomy" id="421767"/>
    <lineage>
        <taxon>Bacteria</taxon>
        <taxon>Bacillati</taxon>
        <taxon>Bacillota</taxon>
        <taxon>Bacilli</taxon>
        <taxon>Bacillales</taxon>
        <taxon>Bacillaceae</taxon>
        <taxon>Peribacillus</taxon>
    </lineage>
</organism>
<comment type="similarity">
    <text evidence="2">Belongs to the 3-hydroxyacyl-CoA dehydrogenase family.</text>
</comment>
<accession>A0ABM6XQD0</accession>
<reference evidence="5 6" key="1">
    <citation type="submission" date="2018-07" db="EMBL/GenBank/DDBJ databases">
        <title>The molecular basis for the intramolecular migration of carboxyl group in the catabolism of para-hydroxybenzoate via gentisate.</title>
        <authorList>
            <person name="Zhao H."/>
            <person name="Xu Y."/>
            <person name="Lin S."/>
            <person name="Spain J.C."/>
            <person name="Zhou N.-Y."/>
        </authorList>
    </citation>
    <scope>NUCLEOTIDE SEQUENCE [LARGE SCALE GENOMIC DNA]</scope>
    <source>
        <strain evidence="5 6">PHB-7a</strain>
    </source>
</reference>
<comment type="pathway">
    <text evidence="1">Lipid metabolism; butanoate metabolism.</text>
</comment>
<feature type="coiled-coil region" evidence="3">
    <location>
        <begin position="118"/>
        <end position="145"/>
    </location>
</feature>
<dbReference type="InterPro" id="IPR013328">
    <property type="entry name" value="6PGD_dom2"/>
</dbReference>
<evidence type="ECO:0000256" key="1">
    <source>
        <dbReference type="ARBA" id="ARBA00005086"/>
    </source>
</evidence>
<dbReference type="SUPFAM" id="SSF48179">
    <property type="entry name" value="6-phosphogluconate dehydrogenase C-terminal domain-like"/>
    <property type="match status" value="1"/>
</dbReference>
<evidence type="ECO:0000259" key="4">
    <source>
        <dbReference type="Pfam" id="PF00725"/>
    </source>
</evidence>
<dbReference type="RefSeq" id="WP_116821865.1">
    <property type="nucleotide sequence ID" value="NZ_CP030926.1"/>
</dbReference>
<protein>
    <submittedName>
        <fullName evidence="5">3-hydroxybutyryl-CoA dehydrogenase</fullName>
    </submittedName>
</protein>
<evidence type="ECO:0000256" key="3">
    <source>
        <dbReference type="SAM" id="Coils"/>
    </source>
</evidence>
<dbReference type="InterPro" id="IPR008927">
    <property type="entry name" value="6-PGluconate_DH-like_C_sf"/>
</dbReference>